<dbReference type="RefSeq" id="WP_349298005.1">
    <property type="nucleotide sequence ID" value="NZ_JBEDNQ010000004.1"/>
</dbReference>
<keyword evidence="2" id="KW-1185">Reference proteome</keyword>
<dbReference type="Proteomes" id="UP001494902">
    <property type="component" value="Unassembled WGS sequence"/>
</dbReference>
<gene>
    <name evidence="1" type="ORF">WIS52_10605</name>
</gene>
<reference evidence="1 2" key="1">
    <citation type="submission" date="2024-03" db="EMBL/GenBank/DDBJ databases">
        <title>Draft genome sequence of Pseudonocardia nematodicida JCM 31783.</title>
        <authorList>
            <person name="Butdee W."/>
            <person name="Duangmal K."/>
        </authorList>
    </citation>
    <scope>NUCLEOTIDE SEQUENCE [LARGE SCALE GENOMIC DNA]</scope>
    <source>
        <strain evidence="1 2">JCM 31783</strain>
    </source>
</reference>
<comment type="caution">
    <text evidence="1">The sequence shown here is derived from an EMBL/GenBank/DDBJ whole genome shotgun (WGS) entry which is preliminary data.</text>
</comment>
<proteinExistence type="predicted"/>
<evidence type="ECO:0000313" key="1">
    <source>
        <dbReference type="EMBL" id="MEQ3550923.1"/>
    </source>
</evidence>
<dbReference type="EMBL" id="JBEDNQ010000004">
    <property type="protein sequence ID" value="MEQ3550923.1"/>
    <property type="molecule type" value="Genomic_DNA"/>
</dbReference>
<organism evidence="1 2">
    <name type="scientific">Pseudonocardia nematodicida</name>
    <dbReference type="NCBI Taxonomy" id="1206997"/>
    <lineage>
        <taxon>Bacteria</taxon>
        <taxon>Bacillati</taxon>
        <taxon>Actinomycetota</taxon>
        <taxon>Actinomycetes</taxon>
        <taxon>Pseudonocardiales</taxon>
        <taxon>Pseudonocardiaceae</taxon>
        <taxon>Pseudonocardia</taxon>
    </lineage>
</organism>
<sequence length="69" mass="7606">MTAQVAERVDDDPLDAIAEPVPCVRCSNGALLTIVGRCPDCISDMGRNFPDEREAWKQELTAAIESREE</sequence>
<accession>A0ABV1KC59</accession>
<protein>
    <submittedName>
        <fullName evidence="1">Uncharacterized protein</fullName>
    </submittedName>
</protein>
<evidence type="ECO:0000313" key="2">
    <source>
        <dbReference type="Proteomes" id="UP001494902"/>
    </source>
</evidence>
<name>A0ABV1KC59_9PSEU</name>